<dbReference type="Proteomes" id="UP000281498">
    <property type="component" value="Unassembled WGS sequence"/>
</dbReference>
<dbReference type="InterPro" id="IPR000600">
    <property type="entry name" value="ROK"/>
</dbReference>
<comment type="caution">
    <text evidence="2">The sequence shown here is derived from an EMBL/GenBank/DDBJ whole genome shotgun (WGS) entry which is preliminary data.</text>
</comment>
<dbReference type="RefSeq" id="WP_110937096.1">
    <property type="nucleotide sequence ID" value="NZ_KZ614146.1"/>
</dbReference>
<dbReference type="EMBL" id="PDOE01000025">
    <property type="protein sequence ID" value="RKL65008.1"/>
    <property type="molecule type" value="Genomic_DNA"/>
</dbReference>
<sequence>MTNCLIAMDVGGTTIHAAVVRDNKIIERTIKTYDARANKNKDNIISNLMFIIKDQLFIVKKELKNEGCSNFTLSGVVMGFPGPFDYENGISYIIKLNKFDAIYGVNIKEELMKLIEYDSRVRNYFGETICIAFGNDATLFAFGEGFFGQGKMYSRYMCLTLGTGCGSAFINNGKQVRGEYGVPKTGEIFNEPFEYGIIDDYFSTRGLLNLALGKKINVSNVHELAILAKSDIKSQAQEVFNLFGEKLGKILSKYVHTFQPDVIIFGGGISKSFELFRETLEKEIDPIKTPVKVSVRPLYSTFIGATQLL</sequence>
<organism evidence="2 3">
    <name type="scientific">Salipaludibacillus neizhouensis</name>
    <dbReference type="NCBI Taxonomy" id="885475"/>
    <lineage>
        <taxon>Bacteria</taxon>
        <taxon>Bacillati</taxon>
        <taxon>Bacillota</taxon>
        <taxon>Bacilli</taxon>
        <taxon>Bacillales</taxon>
        <taxon>Bacillaceae</taxon>
    </lineage>
</organism>
<dbReference type="PANTHER" id="PTHR18964:SF149">
    <property type="entry name" value="BIFUNCTIONAL UDP-N-ACETYLGLUCOSAMINE 2-EPIMERASE_N-ACETYLMANNOSAMINE KINASE"/>
    <property type="match status" value="1"/>
</dbReference>
<gene>
    <name evidence="2" type="ORF">CR203_23025</name>
</gene>
<keyword evidence="3" id="KW-1185">Reference proteome</keyword>
<dbReference type="Pfam" id="PF00480">
    <property type="entry name" value="ROK"/>
    <property type="match status" value="1"/>
</dbReference>
<reference evidence="2 3" key="1">
    <citation type="submission" date="2017-10" db="EMBL/GenBank/DDBJ databases">
        <title>Bacillus sp. nov., a halophilic bacterium isolated from a Keqin Lake.</title>
        <authorList>
            <person name="Wang H."/>
        </authorList>
    </citation>
    <scope>NUCLEOTIDE SEQUENCE [LARGE SCALE GENOMIC DNA]</scope>
    <source>
        <strain evidence="2 3">KCTC 13187</strain>
    </source>
</reference>
<dbReference type="SUPFAM" id="SSF53067">
    <property type="entry name" value="Actin-like ATPase domain"/>
    <property type="match status" value="1"/>
</dbReference>
<name>A0A3A9K179_9BACI</name>
<accession>A0A3A9K179</accession>
<evidence type="ECO:0008006" key="4">
    <source>
        <dbReference type="Google" id="ProtNLM"/>
    </source>
</evidence>
<dbReference type="PANTHER" id="PTHR18964">
    <property type="entry name" value="ROK (REPRESSOR, ORF, KINASE) FAMILY"/>
    <property type="match status" value="1"/>
</dbReference>
<protein>
    <recommendedName>
        <fullName evidence="4">Glucokinase</fullName>
    </recommendedName>
</protein>
<evidence type="ECO:0000313" key="3">
    <source>
        <dbReference type="Proteomes" id="UP000281498"/>
    </source>
</evidence>
<dbReference type="CDD" id="cd23763">
    <property type="entry name" value="ASKHA_ATPase_ROK"/>
    <property type="match status" value="1"/>
</dbReference>
<dbReference type="AlphaFoldDB" id="A0A3A9K179"/>
<evidence type="ECO:0000313" key="2">
    <source>
        <dbReference type="EMBL" id="RKL65008.1"/>
    </source>
</evidence>
<evidence type="ECO:0000256" key="1">
    <source>
        <dbReference type="ARBA" id="ARBA00006479"/>
    </source>
</evidence>
<dbReference type="InterPro" id="IPR043129">
    <property type="entry name" value="ATPase_NBD"/>
</dbReference>
<dbReference type="Gene3D" id="3.30.420.40">
    <property type="match status" value="2"/>
</dbReference>
<proteinExistence type="inferred from homology"/>
<comment type="similarity">
    <text evidence="1">Belongs to the ROK (NagC/XylR) family.</text>
</comment>
<dbReference type="OrthoDB" id="49666at2"/>